<organism evidence="3 4">
    <name type="scientific">Larinioides sclopetarius</name>
    <dbReference type="NCBI Taxonomy" id="280406"/>
    <lineage>
        <taxon>Eukaryota</taxon>
        <taxon>Metazoa</taxon>
        <taxon>Ecdysozoa</taxon>
        <taxon>Arthropoda</taxon>
        <taxon>Chelicerata</taxon>
        <taxon>Arachnida</taxon>
        <taxon>Araneae</taxon>
        <taxon>Araneomorphae</taxon>
        <taxon>Entelegynae</taxon>
        <taxon>Araneoidea</taxon>
        <taxon>Araneidae</taxon>
        <taxon>Larinioides</taxon>
    </lineage>
</organism>
<proteinExistence type="predicted"/>
<dbReference type="PANTHER" id="PTHR44927">
    <property type="entry name" value="FK506-BINDING PROTEIN 15"/>
    <property type="match status" value="1"/>
</dbReference>
<dbReference type="AlphaFoldDB" id="A0AAV2BYE4"/>
<name>A0AAV2BYE4_9ARAC</name>
<evidence type="ECO:0000313" key="4">
    <source>
        <dbReference type="Proteomes" id="UP001497382"/>
    </source>
</evidence>
<feature type="coiled-coil region" evidence="1">
    <location>
        <begin position="116"/>
        <end position="226"/>
    </location>
</feature>
<evidence type="ECO:0000259" key="2">
    <source>
        <dbReference type="Pfam" id="PF23649"/>
    </source>
</evidence>
<feature type="coiled-coil region" evidence="1">
    <location>
        <begin position="52"/>
        <end position="86"/>
    </location>
</feature>
<reference evidence="3 4" key="1">
    <citation type="submission" date="2024-04" db="EMBL/GenBank/DDBJ databases">
        <authorList>
            <person name="Rising A."/>
            <person name="Reimegard J."/>
            <person name="Sonavane S."/>
            <person name="Akerstrom W."/>
            <person name="Nylinder S."/>
            <person name="Hedman E."/>
            <person name="Kallberg Y."/>
        </authorList>
    </citation>
    <scope>NUCLEOTIDE SEQUENCE [LARGE SCALE GENOMIC DNA]</scope>
</reference>
<feature type="domain" description="FK506-binding protein 15-like" evidence="2">
    <location>
        <begin position="48"/>
        <end position="225"/>
    </location>
</feature>
<keyword evidence="1" id="KW-0175">Coiled coil</keyword>
<keyword evidence="4" id="KW-1185">Reference proteome</keyword>
<dbReference type="InterPro" id="IPR056598">
    <property type="entry name" value="FKBP-15_dom"/>
</dbReference>
<accession>A0AAV2BYE4</accession>
<dbReference type="SUPFAM" id="SSF57997">
    <property type="entry name" value="Tropomyosin"/>
    <property type="match status" value="1"/>
</dbReference>
<gene>
    <name evidence="3" type="ORF">LARSCL_LOCUS22188</name>
</gene>
<protein>
    <recommendedName>
        <fullName evidence="2">FK506-binding protein 15-like domain-containing protein</fullName>
    </recommendedName>
</protein>
<evidence type="ECO:0000313" key="3">
    <source>
        <dbReference type="EMBL" id="CAL1300902.1"/>
    </source>
</evidence>
<comment type="caution">
    <text evidence="3">The sequence shown here is derived from an EMBL/GenBank/DDBJ whole genome shotgun (WGS) entry which is preliminary data.</text>
</comment>
<dbReference type="Proteomes" id="UP001497382">
    <property type="component" value="Unassembled WGS sequence"/>
</dbReference>
<evidence type="ECO:0000256" key="1">
    <source>
        <dbReference type="SAM" id="Coils"/>
    </source>
</evidence>
<sequence>MLITETRSQNTEVRLSLSKITDKVDTVIQKVDDLRLQQGRMPSISQAPFMDSAMLVQNIERIVQENKQLKEDVELKNSKIQTLNEKICDLFQRNQRFFEESNNMLEQRNDSMQAVSSQTQAKLVSLENEKAKLSSDLFAATSKLSLLEGELKNSQSLENQLKQKLQEYEEKIERQSTDSDLETKVISSQQKLESAKNRIEVLTEQINDLQTQYKALLESNTTLEKVT</sequence>
<dbReference type="Pfam" id="PF23649">
    <property type="entry name" value="FKBP15"/>
    <property type="match status" value="1"/>
</dbReference>
<dbReference type="EMBL" id="CAXIEN010000588">
    <property type="protein sequence ID" value="CAL1300902.1"/>
    <property type="molecule type" value="Genomic_DNA"/>
</dbReference>
<dbReference type="PANTHER" id="PTHR44927:SF1">
    <property type="entry name" value="FK506-BINDING PROTEIN 15"/>
    <property type="match status" value="1"/>
</dbReference>